<dbReference type="GO" id="GO:0051301">
    <property type="term" value="P:cell division"/>
    <property type="evidence" value="ECO:0007669"/>
    <property type="project" value="UniProtKB-KW"/>
</dbReference>
<organism evidence="11 12">
    <name type="scientific">Marinobacter oulmenensis</name>
    <dbReference type="NCBI Taxonomy" id="643747"/>
    <lineage>
        <taxon>Bacteria</taxon>
        <taxon>Pseudomonadati</taxon>
        <taxon>Pseudomonadota</taxon>
        <taxon>Gammaproteobacteria</taxon>
        <taxon>Pseudomonadales</taxon>
        <taxon>Marinobacteraceae</taxon>
        <taxon>Marinobacter</taxon>
    </lineage>
</organism>
<dbReference type="Gene3D" id="3.40.1190.10">
    <property type="entry name" value="Mur-like, catalytic domain"/>
    <property type="match status" value="1"/>
</dbReference>
<comment type="function">
    <text evidence="7 8">Cell wall formation. Catalyzes the addition of glutamate to the nucleotide precursor UDP-N-acetylmuramoyl-L-alanine (UMA).</text>
</comment>
<comment type="subcellular location">
    <subcellularLocation>
        <location evidence="1 7 8">Cytoplasm</location>
    </subcellularLocation>
</comment>
<comment type="caution">
    <text evidence="11">The sequence shown here is derived from an EMBL/GenBank/DDBJ whole genome shotgun (WGS) entry which is preliminary data.</text>
</comment>
<evidence type="ECO:0000256" key="3">
    <source>
        <dbReference type="ARBA" id="ARBA00022490"/>
    </source>
</evidence>
<dbReference type="Gene3D" id="3.90.190.20">
    <property type="entry name" value="Mur ligase, C-terminal domain"/>
    <property type="match status" value="1"/>
</dbReference>
<dbReference type="NCBIfam" id="TIGR01087">
    <property type="entry name" value="murD"/>
    <property type="match status" value="1"/>
</dbReference>
<keyword evidence="3 7" id="KW-0963">Cytoplasm</keyword>
<gene>
    <name evidence="7" type="primary">murD</name>
    <name evidence="11" type="ORF">HNR38_003168</name>
</gene>
<dbReference type="Gene3D" id="3.40.50.720">
    <property type="entry name" value="NAD(P)-binding Rossmann-like Domain"/>
    <property type="match status" value="1"/>
</dbReference>
<protein>
    <recommendedName>
        <fullName evidence="7 8">UDP-N-acetylmuramoylalanine--D-glutamate ligase</fullName>
        <ecNumber evidence="7 8">6.3.2.9</ecNumber>
    </recommendedName>
    <alternativeName>
        <fullName evidence="7">D-glutamic acid-adding enzyme</fullName>
    </alternativeName>
    <alternativeName>
        <fullName evidence="7">UDP-N-acetylmuramoyl-L-alanyl-D-glutamate synthetase</fullName>
    </alternativeName>
</protein>
<dbReference type="GO" id="GO:0008360">
    <property type="term" value="P:regulation of cell shape"/>
    <property type="evidence" value="ECO:0007669"/>
    <property type="project" value="UniProtKB-KW"/>
</dbReference>
<evidence type="ECO:0000256" key="1">
    <source>
        <dbReference type="ARBA" id="ARBA00004496"/>
    </source>
</evidence>
<feature type="binding site" evidence="7">
    <location>
        <begin position="116"/>
        <end position="122"/>
    </location>
    <ligand>
        <name>ATP</name>
        <dbReference type="ChEBI" id="CHEBI:30616"/>
    </ligand>
</feature>
<accession>A0A840UGN6</accession>
<dbReference type="UniPathway" id="UPA00219"/>
<dbReference type="Pfam" id="PF21799">
    <property type="entry name" value="MurD-like_N"/>
    <property type="match status" value="1"/>
</dbReference>
<keyword evidence="6 7" id="KW-0067">ATP-binding</keyword>
<feature type="domain" description="Mur ligase central" evidence="10">
    <location>
        <begin position="114"/>
        <end position="285"/>
    </location>
</feature>
<dbReference type="PANTHER" id="PTHR43692">
    <property type="entry name" value="UDP-N-ACETYLMURAMOYLALANINE--D-GLUTAMATE LIGASE"/>
    <property type="match status" value="1"/>
</dbReference>
<dbReference type="Proteomes" id="UP000591735">
    <property type="component" value="Unassembled WGS sequence"/>
</dbReference>
<evidence type="ECO:0000259" key="10">
    <source>
        <dbReference type="Pfam" id="PF08245"/>
    </source>
</evidence>
<keyword evidence="7 8" id="KW-0961">Cell wall biogenesis/degradation</keyword>
<evidence type="ECO:0000256" key="7">
    <source>
        <dbReference type="HAMAP-Rule" id="MF_00639"/>
    </source>
</evidence>
<dbReference type="InterPro" id="IPR005762">
    <property type="entry name" value="MurD"/>
</dbReference>
<evidence type="ECO:0000313" key="11">
    <source>
        <dbReference type="EMBL" id="MBB5322660.1"/>
    </source>
</evidence>
<dbReference type="EMBL" id="JACHFE010000010">
    <property type="protein sequence ID" value="MBB5322660.1"/>
    <property type="molecule type" value="Genomic_DNA"/>
</dbReference>
<dbReference type="GO" id="GO:0005737">
    <property type="term" value="C:cytoplasm"/>
    <property type="evidence" value="ECO:0007669"/>
    <property type="project" value="UniProtKB-SubCell"/>
</dbReference>
<keyword evidence="7 8" id="KW-0131">Cell cycle</keyword>
<dbReference type="GO" id="GO:0008764">
    <property type="term" value="F:UDP-N-acetylmuramoylalanine-D-glutamate ligase activity"/>
    <property type="evidence" value="ECO:0007669"/>
    <property type="project" value="UniProtKB-UniRule"/>
</dbReference>
<keyword evidence="5 7" id="KW-0547">Nucleotide-binding</keyword>
<dbReference type="InterPro" id="IPR013221">
    <property type="entry name" value="Mur_ligase_cen"/>
</dbReference>
<feature type="domain" description="Mur ligase C-terminal" evidence="9">
    <location>
        <begin position="308"/>
        <end position="423"/>
    </location>
</feature>
<dbReference type="GO" id="GO:0009252">
    <property type="term" value="P:peptidoglycan biosynthetic process"/>
    <property type="evidence" value="ECO:0007669"/>
    <property type="project" value="UniProtKB-UniRule"/>
</dbReference>
<name>A0A840UGN6_9GAMM</name>
<keyword evidence="7 8" id="KW-0132">Cell division</keyword>
<reference evidence="11 12" key="1">
    <citation type="submission" date="2020-08" db="EMBL/GenBank/DDBJ databases">
        <title>Genomic Encyclopedia of Type Strains, Phase IV (KMG-IV): sequencing the most valuable type-strain genomes for metagenomic binning, comparative biology and taxonomic classification.</title>
        <authorList>
            <person name="Goeker M."/>
        </authorList>
    </citation>
    <scope>NUCLEOTIDE SEQUENCE [LARGE SCALE GENOMIC DNA]</scope>
    <source>
        <strain evidence="11 12">DSM 22359</strain>
    </source>
</reference>
<evidence type="ECO:0000259" key="9">
    <source>
        <dbReference type="Pfam" id="PF02875"/>
    </source>
</evidence>
<dbReference type="SUPFAM" id="SSF53623">
    <property type="entry name" value="MurD-like peptide ligases, catalytic domain"/>
    <property type="match status" value="1"/>
</dbReference>
<evidence type="ECO:0000313" key="12">
    <source>
        <dbReference type="Proteomes" id="UP000591735"/>
    </source>
</evidence>
<dbReference type="InterPro" id="IPR004101">
    <property type="entry name" value="Mur_ligase_C"/>
</dbReference>
<dbReference type="InterPro" id="IPR036565">
    <property type="entry name" value="Mur-like_cat_sf"/>
</dbReference>
<proteinExistence type="inferred from homology"/>
<keyword evidence="4 7" id="KW-0436">Ligase</keyword>
<comment type="similarity">
    <text evidence="7">Belongs to the MurCDEF family.</text>
</comment>
<comment type="catalytic activity">
    <reaction evidence="7 8">
        <text>UDP-N-acetyl-alpha-D-muramoyl-L-alanine + D-glutamate + ATP = UDP-N-acetyl-alpha-D-muramoyl-L-alanyl-D-glutamate + ADP + phosphate + H(+)</text>
        <dbReference type="Rhea" id="RHEA:16429"/>
        <dbReference type="ChEBI" id="CHEBI:15378"/>
        <dbReference type="ChEBI" id="CHEBI:29986"/>
        <dbReference type="ChEBI" id="CHEBI:30616"/>
        <dbReference type="ChEBI" id="CHEBI:43474"/>
        <dbReference type="ChEBI" id="CHEBI:83898"/>
        <dbReference type="ChEBI" id="CHEBI:83900"/>
        <dbReference type="ChEBI" id="CHEBI:456216"/>
        <dbReference type="EC" id="6.3.2.9"/>
    </reaction>
</comment>
<dbReference type="SUPFAM" id="SSF51984">
    <property type="entry name" value="MurCD N-terminal domain"/>
    <property type="match status" value="1"/>
</dbReference>
<evidence type="ECO:0000256" key="6">
    <source>
        <dbReference type="ARBA" id="ARBA00022840"/>
    </source>
</evidence>
<keyword evidence="7 8" id="KW-0133">Cell shape</keyword>
<dbReference type="RefSeq" id="WP_183706104.1">
    <property type="nucleotide sequence ID" value="NZ_JACHFE010000010.1"/>
</dbReference>
<dbReference type="SUPFAM" id="SSF53244">
    <property type="entry name" value="MurD-like peptide ligases, peptide-binding domain"/>
    <property type="match status" value="1"/>
</dbReference>
<dbReference type="Pfam" id="PF08245">
    <property type="entry name" value="Mur_ligase_M"/>
    <property type="match status" value="1"/>
</dbReference>
<evidence type="ECO:0000256" key="2">
    <source>
        <dbReference type="ARBA" id="ARBA00004752"/>
    </source>
</evidence>
<dbReference type="AlphaFoldDB" id="A0A840UGN6"/>
<dbReference type="GO" id="GO:0005524">
    <property type="term" value="F:ATP binding"/>
    <property type="evidence" value="ECO:0007669"/>
    <property type="project" value="UniProtKB-UniRule"/>
</dbReference>
<dbReference type="HAMAP" id="MF_00639">
    <property type="entry name" value="MurD"/>
    <property type="match status" value="1"/>
</dbReference>
<keyword evidence="7 8" id="KW-0573">Peptidoglycan synthesis</keyword>
<sequence length="446" mass="47834">MSVIVSDRRTLIVGLGKTGLSCVRHLSGQGREVAVADSRLQPPGLDELRSRWPDVPVYLGEFEAERFSGFNELVVSPGISIAEPAIKAAAEQGARIRGDIDLFAEAADAPIIAITGSNGKTTVTTLVGDMARAAGRRVQVGGNIGTPALDLLGQGADLYVLELSSFQLETTEELGALAATVLNVSDDHMDRYPDKMAYYQAKQRIYRGCRNAIVNLDDALSTPMAMDSIRFLCFGFNRVNPETFSTRDDEHGTWITFGLDNLLLASELKLMGLHNLSNVMAALALGHAAGLPMDVMLEVARAFRGLPHRCEFVRTLNGVDYINDSKGTNVGATVAAIESLVPDHGRIVLIAGGEGKGADFHPLQEPVASCCRSVVLIGRDAGLMEQAIAKRVPVTQAESLADAVSAAAEQAHEGDRVLFSPACASFDMFRDYGERGDCFRSLVEAR</sequence>
<dbReference type="Pfam" id="PF02875">
    <property type="entry name" value="Mur_ligase_C"/>
    <property type="match status" value="1"/>
</dbReference>
<dbReference type="InterPro" id="IPR036615">
    <property type="entry name" value="Mur_ligase_C_dom_sf"/>
</dbReference>
<dbReference type="EC" id="6.3.2.9" evidence="7 8"/>
<comment type="pathway">
    <text evidence="2 7 8">Cell wall biogenesis; peptidoglycan biosynthesis.</text>
</comment>
<dbReference type="PANTHER" id="PTHR43692:SF1">
    <property type="entry name" value="UDP-N-ACETYLMURAMOYLALANINE--D-GLUTAMATE LIGASE"/>
    <property type="match status" value="1"/>
</dbReference>
<dbReference type="GO" id="GO:0071555">
    <property type="term" value="P:cell wall organization"/>
    <property type="evidence" value="ECO:0007669"/>
    <property type="project" value="UniProtKB-KW"/>
</dbReference>
<evidence type="ECO:0000256" key="4">
    <source>
        <dbReference type="ARBA" id="ARBA00022598"/>
    </source>
</evidence>
<evidence type="ECO:0000256" key="5">
    <source>
        <dbReference type="ARBA" id="ARBA00022741"/>
    </source>
</evidence>
<keyword evidence="12" id="KW-1185">Reference proteome</keyword>
<evidence type="ECO:0000256" key="8">
    <source>
        <dbReference type="RuleBase" id="RU003664"/>
    </source>
</evidence>